<protein>
    <submittedName>
        <fullName evidence="2">Uncharacterized protein</fullName>
    </submittedName>
</protein>
<feature type="compositionally biased region" description="Polar residues" evidence="1">
    <location>
        <begin position="49"/>
        <end position="70"/>
    </location>
</feature>
<feature type="compositionally biased region" description="Polar residues" evidence="1">
    <location>
        <begin position="81"/>
        <end position="92"/>
    </location>
</feature>
<evidence type="ECO:0000313" key="3">
    <source>
        <dbReference type="Proteomes" id="UP001150238"/>
    </source>
</evidence>
<reference evidence="2" key="1">
    <citation type="submission" date="2022-08" db="EMBL/GenBank/DDBJ databases">
        <authorList>
            <consortium name="DOE Joint Genome Institute"/>
            <person name="Min B."/>
            <person name="Riley R."/>
            <person name="Sierra-Patev S."/>
            <person name="Naranjo-Ortiz M."/>
            <person name="Looney B."/>
            <person name="Konkel Z."/>
            <person name="Slot J.C."/>
            <person name="Sakamoto Y."/>
            <person name="Steenwyk J.L."/>
            <person name="Rokas A."/>
            <person name="Carro J."/>
            <person name="Camarero S."/>
            <person name="Ferreira P."/>
            <person name="Molpeceres G."/>
            <person name="Ruiz-Duenas F.J."/>
            <person name="Serrano A."/>
            <person name="Henrissat B."/>
            <person name="Drula E."/>
            <person name="Hughes K.W."/>
            <person name="Mata J.L."/>
            <person name="Ishikawa N.K."/>
            <person name="Vargas-Isla R."/>
            <person name="Ushijima S."/>
            <person name="Smith C.A."/>
            <person name="Ahrendt S."/>
            <person name="Andreopoulos W."/>
            <person name="He G."/>
            <person name="Labutti K."/>
            <person name="Lipzen A."/>
            <person name="Ng V."/>
            <person name="Sandor L."/>
            <person name="Barry K."/>
            <person name="Martinez A.T."/>
            <person name="Xiao Y."/>
            <person name="Gibbons J.G."/>
            <person name="Terashima K."/>
            <person name="Hibbett D.S."/>
            <person name="Grigoriev I.V."/>
        </authorList>
    </citation>
    <scope>NUCLEOTIDE SEQUENCE</scope>
    <source>
        <strain evidence="2">Sp2 HRB7682 ss15</strain>
    </source>
</reference>
<dbReference type="EMBL" id="JANVFS010000021">
    <property type="protein sequence ID" value="KAJ4475900.1"/>
    <property type="molecule type" value="Genomic_DNA"/>
</dbReference>
<sequence length="508" mass="55953">MTTVWYPSSIVTHPSAHGPTSTSSSSSASGPGSSSRSPVHDTPPALADTTGSQLSNHTAIFDPSPTTDGSLPSPVTGGLSGVNSTPASTGQAEQAHRPIVNLGVSEKSLAKATSALKAKLLNQAISQHQIEQEEKVMDLANTHGVTVSRVKKLAGTSKHHRKRRVNSVQDAILHAKSKELNEGRRYKAKIGEIRRAAELDDDLQLAKTDPDKLKILMDGLEEHQQAKKDVARTSNKAGAMKVTRLLQGFNSDFQELRGTTDIAGFGFFVRGSFESSIKPTIVGGGPVLEFFQKYFNKDPWEMACLFEAFVTTYNKVGSRKLLHSEKAKVTSKTISESLARISGVDKIRMNYPNFRTKVSAKYKVKIIGWPTDVPLVSPRDIADPEKLNTLYDAWRSGSAYWSIMDKREYKKFMQQLDQDKAAGLEVEIPRKGRSDIGGRHRKATAKRPGENNTEEPPAKRRRTSSSTKRTHTREQHESDEDDENSDIGRSGDENENEDEDVDVDELDD</sequence>
<feature type="region of interest" description="Disordered" evidence="1">
    <location>
        <begin position="1"/>
        <end position="97"/>
    </location>
</feature>
<accession>A0A9W9DM85</accession>
<dbReference type="Proteomes" id="UP001150238">
    <property type="component" value="Unassembled WGS sequence"/>
</dbReference>
<feature type="region of interest" description="Disordered" evidence="1">
    <location>
        <begin position="424"/>
        <end position="508"/>
    </location>
</feature>
<feature type="compositionally biased region" description="Acidic residues" evidence="1">
    <location>
        <begin position="493"/>
        <end position="508"/>
    </location>
</feature>
<feature type="compositionally biased region" description="Basic and acidic residues" evidence="1">
    <location>
        <begin position="424"/>
        <end position="438"/>
    </location>
</feature>
<feature type="compositionally biased region" description="Polar residues" evidence="1">
    <location>
        <begin position="1"/>
        <end position="11"/>
    </location>
</feature>
<proteinExistence type="predicted"/>
<dbReference type="AlphaFoldDB" id="A0A9W9DM85"/>
<feature type="compositionally biased region" description="Basic residues" evidence="1">
    <location>
        <begin position="459"/>
        <end position="471"/>
    </location>
</feature>
<gene>
    <name evidence="2" type="ORF">C8J55DRAFT_577972</name>
</gene>
<feature type="compositionally biased region" description="Low complexity" evidence="1">
    <location>
        <begin position="12"/>
        <end position="35"/>
    </location>
</feature>
<evidence type="ECO:0000256" key="1">
    <source>
        <dbReference type="SAM" id="MobiDB-lite"/>
    </source>
</evidence>
<evidence type="ECO:0000313" key="2">
    <source>
        <dbReference type="EMBL" id="KAJ4475900.1"/>
    </source>
</evidence>
<reference evidence="2" key="2">
    <citation type="journal article" date="2023" name="Proc. Natl. Acad. Sci. U.S.A.">
        <title>A global phylogenomic analysis of the shiitake genus Lentinula.</title>
        <authorList>
            <person name="Sierra-Patev S."/>
            <person name="Min B."/>
            <person name="Naranjo-Ortiz M."/>
            <person name="Looney B."/>
            <person name="Konkel Z."/>
            <person name="Slot J.C."/>
            <person name="Sakamoto Y."/>
            <person name="Steenwyk J.L."/>
            <person name="Rokas A."/>
            <person name="Carro J."/>
            <person name="Camarero S."/>
            <person name="Ferreira P."/>
            <person name="Molpeceres G."/>
            <person name="Ruiz-Duenas F.J."/>
            <person name="Serrano A."/>
            <person name="Henrissat B."/>
            <person name="Drula E."/>
            <person name="Hughes K.W."/>
            <person name="Mata J.L."/>
            <person name="Ishikawa N.K."/>
            <person name="Vargas-Isla R."/>
            <person name="Ushijima S."/>
            <person name="Smith C.A."/>
            <person name="Donoghue J."/>
            <person name="Ahrendt S."/>
            <person name="Andreopoulos W."/>
            <person name="He G."/>
            <person name="LaButti K."/>
            <person name="Lipzen A."/>
            <person name="Ng V."/>
            <person name="Riley R."/>
            <person name="Sandor L."/>
            <person name="Barry K."/>
            <person name="Martinez A.T."/>
            <person name="Xiao Y."/>
            <person name="Gibbons J.G."/>
            <person name="Terashima K."/>
            <person name="Grigoriev I.V."/>
            <person name="Hibbett D."/>
        </authorList>
    </citation>
    <scope>NUCLEOTIDE SEQUENCE</scope>
    <source>
        <strain evidence="2">Sp2 HRB7682 ss15</strain>
    </source>
</reference>
<comment type="caution">
    <text evidence="2">The sequence shown here is derived from an EMBL/GenBank/DDBJ whole genome shotgun (WGS) entry which is preliminary data.</text>
</comment>
<name>A0A9W9DM85_9AGAR</name>
<organism evidence="2 3">
    <name type="scientific">Lentinula lateritia</name>
    <dbReference type="NCBI Taxonomy" id="40482"/>
    <lineage>
        <taxon>Eukaryota</taxon>
        <taxon>Fungi</taxon>
        <taxon>Dikarya</taxon>
        <taxon>Basidiomycota</taxon>
        <taxon>Agaricomycotina</taxon>
        <taxon>Agaricomycetes</taxon>
        <taxon>Agaricomycetidae</taxon>
        <taxon>Agaricales</taxon>
        <taxon>Marasmiineae</taxon>
        <taxon>Omphalotaceae</taxon>
        <taxon>Lentinula</taxon>
    </lineage>
</organism>